<feature type="transmembrane region" description="Helical" evidence="11">
    <location>
        <begin position="89"/>
        <end position="114"/>
    </location>
</feature>
<evidence type="ECO:0000256" key="2">
    <source>
        <dbReference type="ARBA" id="ARBA00022475"/>
    </source>
</evidence>
<evidence type="ECO:0000313" key="12">
    <source>
        <dbReference type="EMBL" id="UTO26212.1"/>
    </source>
</evidence>
<evidence type="ECO:0000256" key="6">
    <source>
        <dbReference type="ARBA" id="ARBA00022801"/>
    </source>
</evidence>
<dbReference type="PANTHER" id="PTHR33695">
    <property type="entry name" value="LIPOPROTEIN SIGNAL PEPTIDASE"/>
    <property type="match status" value="1"/>
</dbReference>
<proteinExistence type="inferred from homology"/>
<dbReference type="GO" id="GO:0016020">
    <property type="term" value="C:membrane"/>
    <property type="evidence" value="ECO:0007669"/>
    <property type="project" value="InterPro"/>
</dbReference>
<dbReference type="Proteomes" id="UP001059349">
    <property type="component" value="Chromosome"/>
</dbReference>
<keyword evidence="3" id="KW-0645">Protease</keyword>
<evidence type="ECO:0000256" key="9">
    <source>
        <dbReference type="RuleBase" id="RU004181"/>
    </source>
</evidence>
<keyword evidence="4 11" id="KW-0812">Transmembrane</keyword>
<dbReference type="PANTHER" id="PTHR33695:SF1">
    <property type="entry name" value="LIPOPROTEIN SIGNAL PEPTIDASE"/>
    <property type="match status" value="1"/>
</dbReference>
<keyword evidence="5" id="KW-0064">Aspartyl protease</keyword>
<dbReference type="InterPro" id="IPR001872">
    <property type="entry name" value="Peptidase_A8"/>
</dbReference>
<dbReference type="AlphaFoldDB" id="A0A9Q9BYK8"/>
<feature type="transmembrane region" description="Helical" evidence="11">
    <location>
        <begin position="121"/>
        <end position="142"/>
    </location>
</feature>
<evidence type="ECO:0000256" key="10">
    <source>
        <dbReference type="SAM" id="MobiDB-lite"/>
    </source>
</evidence>
<dbReference type="EMBL" id="CP101127">
    <property type="protein sequence ID" value="UTO26212.1"/>
    <property type="molecule type" value="Genomic_DNA"/>
</dbReference>
<keyword evidence="7 11" id="KW-1133">Transmembrane helix</keyword>
<evidence type="ECO:0000256" key="11">
    <source>
        <dbReference type="SAM" id="Phobius"/>
    </source>
</evidence>
<evidence type="ECO:0000256" key="4">
    <source>
        <dbReference type="ARBA" id="ARBA00022692"/>
    </source>
</evidence>
<keyword evidence="6" id="KW-0378">Hydrolase</keyword>
<feature type="transmembrane region" description="Helical" evidence="11">
    <location>
        <begin position="162"/>
        <end position="184"/>
    </location>
</feature>
<sequence>MENSTWEQKKKVPKIFTKEYWKNYNWKLMLINLAIYIVSYIAFLLADLLTKKNIFQWNPDGSDGTNLIHYKNGFYGTRSVLHRGTTLELGLGMVGLHIVSIFIMLITLVGIVFIQAKNYSYLISALAAISAGATGNMVDRFLYGGVRDVFFFSWSDTGTFNIADGCLLFGAIHFVVGVITIFTIDYLREQKRQKFEEKARELEESENGNTTTPNTEDTHIEDKNPQILDTKQTPNDKQAPKEDNLN</sequence>
<comment type="similarity">
    <text evidence="1 9">Belongs to the peptidase A8 family.</text>
</comment>
<reference evidence="12" key="1">
    <citation type="submission" date="2022-07" db="EMBL/GenBank/DDBJ databases">
        <title>Complete genome of Mycoplasma hyosynoviae B1.</title>
        <authorList>
            <person name="Spergser J."/>
        </authorList>
    </citation>
    <scope>NUCLEOTIDE SEQUENCE</scope>
    <source>
        <strain evidence="12">B1</strain>
    </source>
</reference>
<dbReference type="GeneID" id="75105127"/>
<protein>
    <submittedName>
        <fullName evidence="12">Signal peptidase II</fullName>
    </submittedName>
</protein>
<feature type="region of interest" description="Disordered" evidence="10">
    <location>
        <begin position="197"/>
        <end position="246"/>
    </location>
</feature>
<gene>
    <name evidence="12" type="ORF">NMG93_01400</name>
</gene>
<feature type="transmembrane region" description="Helical" evidence="11">
    <location>
        <begin position="28"/>
        <end position="49"/>
    </location>
</feature>
<dbReference type="GO" id="GO:0006508">
    <property type="term" value="P:proteolysis"/>
    <property type="evidence" value="ECO:0007669"/>
    <property type="project" value="UniProtKB-KW"/>
</dbReference>
<dbReference type="PROSITE" id="PS00855">
    <property type="entry name" value="SPASE_II"/>
    <property type="match status" value="1"/>
</dbReference>
<keyword evidence="2" id="KW-1003">Cell membrane</keyword>
<dbReference type="GO" id="GO:0004190">
    <property type="term" value="F:aspartic-type endopeptidase activity"/>
    <property type="evidence" value="ECO:0007669"/>
    <property type="project" value="UniProtKB-KW"/>
</dbReference>
<evidence type="ECO:0000256" key="3">
    <source>
        <dbReference type="ARBA" id="ARBA00022670"/>
    </source>
</evidence>
<evidence type="ECO:0000256" key="5">
    <source>
        <dbReference type="ARBA" id="ARBA00022750"/>
    </source>
</evidence>
<dbReference type="Pfam" id="PF01252">
    <property type="entry name" value="Peptidase_A8"/>
    <property type="match status" value="1"/>
</dbReference>
<dbReference type="RefSeq" id="WP_254735487.1">
    <property type="nucleotide sequence ID" value="NZ_CP101127.1"/>
</dbReference>
<evidence type="ECO:0000313" key="13">
    <source>
        <dbReference type="Proteomes" id="UP001059349"/>
    </source>
</evidence>
<organism evidence="12 13">
    <name type="scientific">Metamycoplasma hyosynoviae</name>
    <dbReference type="NCBI Taxonomy" id="29559"/>
    <lineage>
        <taxon>Bacteria</taxon>
        <taxon>Bacillati</taxon>
        <taxon>Mycoplasmatota</taxon>
        <taxon>Mycoplasmoidales</taxon>
        <taxon>Metamycoplasmataceae</taxon>
        <taxon>Metamycoplasma</taxon>
    </lineage>
</organism>
<dbReference type="PRINTS" id="PR00781">
    <property type="entry name" value="LIPOSIGPTASE"/>
</dbReference>
<keyword evidence="8 11" id="KW-0472">Membrane</keyword>
<name>A0A9Q9BYK8_9BACT</name>
<evidence type="ECO:0000256" key="8">
    <source>
        <dbReference type="ARBA" id="ARBA00023136"/>
    </source>
</evidence>
<evidence type="ECO:0000256" key="1">
    <source>
        <dbReference type="ARBA" id="ARBA00006139"/>
    </source>
</evidence>
<accession>A0A9Q9BYK8</accession>
<feature type="compositionally biased region" description="Polar residues" evidence="10">
    <location>
        <begin position="227"/>
        <end position="236"/>
    </location>
</feature>
<evidence type="ECO:0000256" key="7">
    <source>
        <dbReference type="ARBA" id="ARBA00022989"/>
    </source>
</evidence>